<sequence length="97" mass="10733">MSGEQWTIETIREALGAPSLAQRFLSEINRAPAHELLTVFAKWERIAKNMQVAFVEADEVTAAEARGEEPSGVWIDGGERVERIRQAADRNPTRGAA</sequence>
<accession>A0ABW4PTG8</accession>
<dbReference type="Proteomes" id="UP001597365">
    <property type="component" value="Unassembled WGS sequence"/>
</dbReference>
<proteinExistence type="predicted"/>
<organism evidence="1 2">
    <name type="scientific">Streptomyces desertarenae</name>
    <dbReference type="NCBI Taxonomy" id="2666184"/>
    <lineage>
        <taxon>Bacteria</taxon>
        <taxon>Bacillati</taxon>
        <taxon>Actinomycetota</taxon>
        <taxon>Actinomycetes</taxon>
        <taxon>Kitasatosporales</taxon>
        <taxon>Streptomycetaceae</taxon>
        <taxon>Streptomyces</taxon>
    </lineage>
</organism>
<comment type="caution">
    <text evidence="1">The sequence shown here is derived from an EMBL/GenBank/DDBJ whole genome shotgun (WGS) entry which is preliminary data.</text>
</comment>
<dbReference type="RefSeq" id="WP_380904056.1">
    <property type="nucleotide sequence ID" value="NZ_JBHUFU010000019.1"/>
</dbReference>
<keyword evidence="2" id="KW-1185">Reference proteome</keyword>
<reference evidence="2" key="1">
    <citation type="journal article" date="2019" name="Int. J. Syst. Evol. Microbiol.">
        <title>The Global Catalogue of Microorganisms (GCM) 10K type strain sequencing project: providing services to taxonomists for standard genome sequencing and annotation.</title>
        <authorList>
            <consortium name="The Broad Institute Genomics Platform"/>
            <consortium name="The Broad Institute Genome Sequencing Center for Infectious Disease"/>
            <person name="Wu L."/>
            <person name="Ma J."/>
        </authorList>
    </citation>
    <scope>NUCLEOTIDE SEQUENCE [LARGE SCALE GENOMIC DNA]</scope>
    <source>
        <strain evidence="2">CGMCC 4.7455</strain>
    </source>
</reference>
<name>A0ABW4PTG8_9ACTN</name>
<gene>
    <name evidence="1" type="ORF">ACFSJS_24620</name>
</gene>
<evidence type="ECO:0000313" key="2">
    <source>
        <dbReference type="Proteomes" id="UP001597365"/>
    </source>
</evidence>
<dbReference type="EMBL" id="JBHUFU010000019">
    <property type="protein sequence ID" value="MFD1832803.1"/>
    <property type="molecule type" value="Genomic_DNA"/>
</dbReference>
<evidence type="ECO:0000313" key="1">
    <source>
        <dbReference type="EMBL" id="MFD1832803.1"/>
    </source>
</evidence>
<protein>
    <submittedName>
        <fullName evidence="1">Uncharacterized protein</fullName>
    </submittedName>
</protein>